<feature type="compositionally biased region" description="Basic and acidic residues" evidence="1">
    <location>
        <begin position="851"/>
        <end position="862"/>
    </location>
</feature>
<comment type="caution">
    <text evidence="2">The sequence shown here is derived from an EMBL/GenBank/DDBJ whole genome shotgun (WGS) entry which is preliminary data.</text>
</comment>
<dbReference type="HOGENOM" id="CLU_016505_0_0_1"/>
<reference evidence="2 3" key="1">
    <citation type="submission" date="2013-12" db="EMBL/GenBank/DDBJ databases">
        <authorList>
            <person name="Cubeta M."/>
            <person name="Pakala S."/>
            <person name="Fedorova N."/>
            <person name="Thomas E."/>
            <person name="Dean R."/>
            <person name="Jabaji S."/>
            <person name="Neate S."/>
            <person name="Toda T."/>
            <person name="Tavantzis S."/>
            <person name="Vilgalys R."/>
            <person name="Bharathan N."/>
            <person name="Pakala S."/>
            <person name="Losada L.S."/>
            <person name="Zafar N."/>
            <person name="Nierman W."/>
        </authorList>
    </citation>
    <scope>NUCLEOTIDE SEQUENCE [LARGE SCALE GENOMIC DNA]</scope>
    <source>
        <strain evidence="2 3">123E</strain>
    </source>
</reference>
<keyword evidence="3" id="KW-1185">Reference proteome</keyword>
<feature type="region of interest" description="Disordered" evidence="1">
    <location>
        <begin position="105"/>
        <end position="169"/>
    </location>
</feature>
<feature type="compositionally biased region" description="Low complexity" evidence="1">
    <location>
        <begin position="125"/>
        <end position="146"/>
    </location>
</feature>
<organism evidence="2 3">
    <name type="scientific">Rhizoctonia solani 123E</name>
    <dbReference type="NCBI Taxonomy" id="1423351"/>
    <lineage>
        <taxon>Eukaryota</taxon>
        <taxon>Fungi</taxon>
        <taxon>Dikarya</taxon>
        <taxon>Basidiomycota</taxon>
        <taxon>Agaricomycotina</taxon>
        <taxon>Agaricomycetes</taxon>
        <taxon>Cantharellales</taxon>
        <taxon>Ceratobasidiaceae</taxon>
        <taxon>Rhizoctonia</taxon>
    </lineage>
</organism>
<evidence type="ECO:0000313" key="2">
    <source>
        <dbReference type="EMBL" id="KEP48324.1"/>
    </source>
</evidence>
<feature type="region of interest" description="Disordered" evidence="1">
    <location>
        <begin position="737"/>
        <end position="758"/>
    </location>
</feature>
<evidence type="ECO:0000313" key="3">
    <source>
        <dbReference type="Proteomes" id="UP000027456"/>
    </source>
</evidence>
<proteinExistence type="predicted"/>
<protein>
    <submittedName>
        <fullName evidence="2">Uncharacterized protein</fullName>
    </submittedName>
</protein>
<accession>A0A074RNA7</accession>
<dbReference type="EMBL" id="AZST01000533">
    <property type="protein sequence ID" value="KEP48324.1"/>
    <property type="molecule type" value="Genomic_DNA"/>
</dbReference>
<feature type="compositionally biased region" description="Polar residues" evidence="1">
    <location>
        <begin position="742"/>
        <end position="756"/>
    </location>
</feature>
<feature type="region of interest" description="Disordered" evidence="1">
    <location>
        <begin position="787"/>
        <end position="862"/>
    </location>
</feature>
<gene>
    <name evidence="2" type="ORF">V565_127610</name>
</gene>
<feature type="compositionally biased region" description="Basic and acidic residues" evidence="1">
    <location>
        <begin position="792"/>
        <end position="805"/>
    </location>
</feature>
<dbReference type="AlphaFoldDB" id="A0A074RNA7"/>
<name>A0A074RNA7_9AGAM</name>
<dbReference type="Proteomes" id="UP000027456">
    <property type="component" value="Unassembled WGS sequence"/>
</dbReference>
<dbReference type="OrthoDB" id="3323581at2759"/>
<feature type="compositionally biased region" description="Polar residues" evidence="1">
    <location>
        <begin position="832"/>
        <end position="846"/>
    </location>
</feature>
<evidence type="ECO:0000256" key="1">
    <source>
        <dbReference type="SAM" id="MobiDB-lite"/>
    </source>
</evidence>
<sequence>MLSWFTDDETEWMVQNYLIPYTSFNRNDRVIYKGRVVSSMKAFISRVIEEFGRRFPYRHPDTPRNRIPAEMQSYQVKTKAEWAKLYQKFRHRFNYLKKAHGLGEDVEDGSVEGSENAGSDEWMSDNNNGTTDEATTNENTEEATTGSGSDSAVGGESEEAEDMSVVPVGGPSDYMDEYHAPQPIQDTKTTQTGSGAVMAKARSRSTSAESMVDPALDYVPSPRRMREWKGTLNELREMTSASWTGCSAHELKTRRSNVAENLRQVLDILYWGVGVECFATGAIVSPISGHQGFCTSSSRLDQFLYSGEGIRAMKSFNKYAVKSLGPALCTVAECPGPVVYGDLDRENHPVMPRDESASTDRKRIFIFDYQRHKLRWQGGGLEVPYHRIQSDAENQRYDIVRVESIPAEVPYLENPLTMPHEHVEAWFRFLVKCDSAQLPEDRQFQFARPILDGPEVNGYQAIRAPGIRMNYGPDAHSYALYVQGLEQADPAVREDGLPQFYEGDSVYFSVTPVQLEYWRGHLPGHDDYVGLLQALKAHDAARPFEAPVEFWAYIAELMPHLKPEVPSPEAGIRQFRTEKGRLLNAFFDFQDPAFARACLHHCLDWCRAQHFVHPLSGTVMGGPFSVKWAVLFLGHLELNVRRVMEDPAGSRAHYAAIADHVEIHFTETDRYRIRHAITSLTSALEESTTKLMGTLGERRLPNPHDLAVTNSAQAHSNFLSDLEGFTWFSAVGHDSGDLDASQPVTVNPTEAASRGSSVILALSDKEPIDRKGKRRAPVEDVEQTIIYASSSRKSERRREKQRRVSADMSQSEEEGLRTGAPDNELSGLSIAGPSTRTRSKSQGRSTKSSRKVMEVVIDRKKK</sequence>